<dbReference type="SUPFAM" id="SSF51306">
    <property type="entry name" value="LexA/Signal peptidase"/>
    <property type="match status" value="1"/>
</dbReference>
<protein>
    <submittedName>
        <fullName evidence="2">Helix-turn-helix transcriptional regulator</fullName>
    </submittedName>
</protein>
<gene>
    <name evidence="2" type="ORF">ACFQDM_06935</name>
</gene>
<comment type="caution">
    <text evidence="2">The sequence shown here is derived from an EMBL/GenBank/DDBJ whole genome shotgun (WGS) entry which is preliminary data.</text>
</comment>
<proteinExistence type="predicted"/>
<dbReference type="Pfam" id="PF00717">
    <property type="entry name" value="Peptidase_S24"/>
    <property type="match status" value="1"/>
</dbReference>
<dbReference type="Proteomes" id="UP001596303">
    <property type="component" value="Unassembled WGS sequence"/>
</dbReference>
<organism evidence="2 3">
    <name type="scientific">Ponticaulis profundi</name>
    <dbReference type="NCBI Taxonomy" id="2665222"/>
    <lineage>
        <taxon>Bacteria</taxon>
        <taxon>Pseudomonadati</taxon>
        <taxon>Pseudomonadota</taxon>
        <taxon>Alphaproteobacteria</taxon>
        <taxon>Hyphomonadales</taxon>
        <taxon>Hyphomonadaceae</taxon>
        <taxon>Ponticaulis</taxon>
    </lineage>
</organism>
<dbReference type="InterPro" id="IPR015927">
    <property type="entry name" value="Peptidase_S24_S26A/B/C"/>
</dbReference>
<feature type="domain" description="Peptidase S24/S26A/S26B/S26C" evidence="1">
    <location>
        <begin position="22"/>
        <end position="120"/>
    </location>
</feature>
<dbReference type="Gene3D" id="2.10.109.10">
    <property type="entry name" value="Umud Fragment, subunit A"/>
    <property type="match status" value="1"/>
</dbReference>
<dbReference type="CDD" id="cd06529">
    <property type="entry name" value="S24_LexA-like"/>
    <property type="match status" value="1"/>
</dbReference>
<keyword evidence="3" id="KW-1185">Reference proteome</keyword>
<name>A0ABW1S8B7_9PROT</name>
<evidence type="ECO:0000313" key="3">
    <source>
        <dbReference type="Proteomes" id="UP001596303"/>
    </source>
</evidence>
<dbReference type="InterPro" id="IPR036286">
    <property type="entry name" value="LexA/Signal_pep-like_sf"/>
</dbReference>
<accession>A0ABW1S8B7</accession>
<evidence type="ECO:0000313" key="2">
    <source>
        <dbReference type="EMBL" id="MFC6197805.1"/>
    </source>
</evidence>
<dbReference type="EMBL" id="JBHSSW010000008">
    <property type="protein sequence ID" value="MFC6197805.1"/>
    <property type="molecule type" value="Genomic_DNA"/>
</dbReference>
<dbReference type="InterPro" id="IPR039418">
    <property type="entry name" value="LexA-like"/>
</dbReference>
<sequence length="126" mass="14038">MAYNGIAQSLEKVQQMALLDALSQPYGMEDPKADLVSIRVQSDNMEPMLRSGDFVIVDQGQRGITDALFAFDMGPDYPPRIANAQYAFDKGVRIFCDNMLYPDQYIPLEHAKALVLGRVVGICKHV</sequence>
<evidence type="ECO:0000259" key="1">
    <source>
        <dbReference type="Pfam" id="PF00717"/>
    </source>
</evidence>
<reference evidence="3" key="1">
    <citation type="journal article" date="2019" name="Int. J. Syst. Evol. Microbiol.">
        <title>The Global Catalogue of Microorganisms (GCM) 10K type strain sequencing project: providing services to taxonomists for standard genome sequencing and annotation.</title>
        <authorList>
            <consortium name="The Broad Institute Genomics Platform"/>
            <consortium name="The Broad Institute Genome Sequencing Center for Infectious Disease"/>
            <person name="Wu L."/>
            <person name="Ma J."/>
        </authorList>
    </citation>
    <scope>NUCLEOTIDE SEQUENCE [LARGE SCALE GENOMIC DNA]</scope>
    <source>
        <strain evidence="3">CGMCC-1.15741</strain>
    </source>
</reference>
<dbReference type="RefSeq" id="WP_377377232.1">
    <property type="nucleotide sequence ID" value="NZ_JBHSSW010000008.1"/>
</dbReference>